<protein>
    <submittedName>
        <fullName evidence="3">Uncharacterized protein</fullName>
    </submittedName>
</protein>
<organism evidence="3 4">
    <name type="scientific">Smittium culicis</name>
    <dbReference type="NCBI Taxonomy" id="133412"/>
    <lineage>
        <taxon>Eukaryota</taxon>
        <taxon>Fungi</taxon>
        <taxon>Fungi incertae sedis</taxon>
        <taxon>Zoopagomycota</taxon>
        <taxon>Kickxellomycotina</taxon>
        <taxon>Harpellomycetes</taxon>
        <taxon>Harpellales</taxon>
        <taxon>Legeriomycetaceae</taxon>
        <taxon>Smittium</taxon>
    </lineage>
</organism>
<dbReference type="EMBL" id="LSSM01002459">
    <property type="protein sequence ID" value="OMJ21622.1"/>
    <property type="molecule type" value="Genomic_DNA"/>
</dbReference>
<reference evidence="4" key="1">
    <citation type="submission" date="2017-01" db="EMBL/GenBank/DDBJ databases">
        <authorList>
            <person name="Wang Y."/>
            <person name="White M."/>
            <person name="Kvist S."/>
            <person name="Moncalvo J.-M."/>
        </authorList>
    </citation>
    <scope>NUCLEOTIDE SEQUENCE [LARGE SCALE GENOMIC DNA]</scope>
    <source>
        <strain evidence="4">ID-206-W2</strain>
    </source>
</reference>
<dbReference type="Proteomes" id="UP000187429">
    <property type="component" value="Unassembled WGS sequence"/>
</dbReference>
<comment type="caution">
    <text evidence="3">The sequence shown here is derived from an EMBL/GenBank/DDBJ whole genome shotgun (WGS) entry which is preliminary data.</text>
</comment>
<keyword evidence="2" id="KW-0812">Transmembrane</keyword>
<evidence type="ECO:0000313" key="3">
    <source>
        <dbReference type="EMBL" id="OMJ21622.1"/>
    </source>
</evidence>
<keyword evidence="4" id="KW-1185">Reference proteome</keyword>
<dbReference type="AlphaFoldDB" id="A0A1R1Y3S8"/>
<sequence length="113" mass="11998">MRHSQALSGMKSDSCENGEENISGQFNSAITPTAASIREQVTSQHPVGHASDLSSGDAIDELDVIILGNTKSASTSKQQRVRLLPTSAIGSLSRPTTILAILALFIALLFLYK</sequence>
<feature type="compositionally biased region" description="Polar residues" evidence="1">
    <location>
        <begin position="20"/>
        <end position="45"/>
    </location>
</feature>
<name>A0A1R1Y3S8_9FUNG</name>
<proteinExistence type="predicted"/>
<keyword evidence="2" id="KW-0472">Membrane</keyword>
<dbReference type="OrthoDB" id="5659000at2759"/>
<evidence type="ECO:0000313" key="4">
    <source>
        <dbReference type="Proteomes" id="UP000187429"/>
    </source>
</evidence>
<gene>
    <name evidence="3" type="ORF">AYI69_g5737</name>
</gene>
<keyword evidence="2" id="KW-1133">Transmembrane helix</keyword>
<feature type="transmembrane region" description="Helical" evidence="2">
    <location>
        <begin position="92"/>
        <end position="112"/>
    </location>
</feature>
<evidence type="ECO:0000256" key="1">
    <source>
        <dbReference type="SAM" id="MobiDB-lite"/>
    </source>
</evidence>
<evidence type="ECO:0000256" key="2">
    <source>
        <dbReference type="SAM" id="Phobius"/>
    </source>
</evidence>
<accession>A0A1R1Y3S8</accession>
<feature type="region of interest" description="Disordered" evidence="1">
    <location>
        <begin position="1"/>
        <end position="55"/>
    </location>
</feature>